<dbReference type="Proteomes" id="UP000189670">
    <property type="component" value="Unassembled WGS sequence"/>
</dbReference>
<proteinExistence type="predicted"/>
<reference evidence="3" key="1">
    <citation type="submission" date="2012-11" db="EMBL/GenBank/DDBJ databases">
        <authorList>
            <person name="Lucero-Rivera Y.E."/>
            <person name="Tovar-Ramirez D."/>
        </authorList>
    </citation>
    <scope>NUCLEOTIDE SEQUENCE [LARGE SCALE GENOMIC DNA]</scope>
    <source>
        <strain evidence="3">Araruama</strain>
    </source>
</reference>
<dbReference type="InterPro" id="IPR047589">
    <property type="entry name" value="DUF11_rpt"/>
</dbReference>
<dbReference type="NCBIfam" id="TIGR01451">
    <property type="entry name" value="B_ant_repeat"/>
    <property type="match status" value="1"/>
</dbReference>
<dbReference type="AlphaFoldDB" id="A0A1V1NWA3"/>
<gene>
    <name evidence="2" type="ORF">OMM_12228</name>
</gene>
<comment type="caution">
    <text evidence="2">The sequence shown here is derived from an EMBL/GenBank/DDBJ whole genome shotgun (WGS) entry which is preliminary data.</text>
</comment>
<protein>
    <recommendedName>
        <fullName evidence="4">DUF11 domain-containing protein</fullName>
    </recommendedName>
</protein>
<feature type="non-terminal residue" evidence="2">
    <location>
        <position position="622"/>
    </location>
</feature>
<sequence length="622" mass="65843">MKNSGNGTDVYTVELLEAITGQDDTNFEILKVYLDANYNGEVNDGEDMIASLGTPGTVSIEADQKVHLIVEVRVPSSVLENQVLGATLKVTSANSVVIDETDGKGMDGLDNTNEDHVTITSNAVIIVTKSATYSHNRTLNDISDDTVIFTITIKNTGQSPAYNVEIRDVLDLTKLDITSVNDITIEEVNGDFVDGPGVDEGSTGTDTIQGFAPVASNNVNNELNVTNVFGIRGHDDVLPPDTTVSFSYRVSIRPDLPANASIENEVNVIGDVNDDGDTDDDSEDIVSNKTIVHVYESYSLIVSDIGSGMNTGVNDGGDDDNTVNDDQIVDRVASGEQVVFTHTIKNTGNIEDTYELSYPNAGTASNSFPAGTVFSFWNEGGNTALLDSNNDGTVDTGPMLPDETTTIVVKAQLPAGAYDNDGTNAPNYTAILSATSAGLDTINDTTNSTVYQISPPGVDLTNSPARGTDSADNDPLVNKHAYTTGGINPTTTKTGNPGANIVYPLTIENDSGVPDAFQLACGSTWDGSVLGSLPEGWNMVFHDEADNVITTTPALPAHSTFLFHAHIIVPSNPIQCKADYEADFDGDGEIETIDGNADGDGDYPIFLKIKSINTGATDIKLD</sequence>
<evidence type="ECO:0000256" key="1">
    <source>
        <dbReference type="SAM" id="MobiDB-lite"/>
    </source>
</evidence>
<dbReference type="EMBL" id="ATBP01001689">
    <property type="protein sequence ID" value="ETR66879.1"/>
    <property type="molecule type" value="Genomic_DNA"/>
</dbReference>
<evidence type="ECO:0000313" key="3">
    <source>
        <dbReference type="Proteomes" id="UP000189670"/>
    </source>
</evidence>
<name>A0A1V1NWA3_9BACT</name>
<organism evidence="2 3">
    <name type="scientific">Candidatus Magnetoglobus multicellularis str. Araruama</name>
    <dbReference type="NCBI Taxonomy" id="890399"/>
    <lineage>
        <taxon>Bacteria</taxon>
        <taxon>Pseudomonadati</taxon>
        <taxon>Thermodesulfobacteriota</taxon>
        <taxon>Desulfobacteria</taxon>
        <taxon>Desulfobacterales</taxon>
        <taxon>Desulfobacteraceae</taxon>
        <taxon>Candidatus Magnetoglobus</taxon>
    </lineage>
</organism>
<evidence type="ECO:0008006" key="4">
    <source>
        <dbReference type="Google" id="ProtNLM"/>
    </source>
</evidence>
<accession>A0A1V1NWA3</accession>
<feature type="region of interest" description="Disordered" evidence="1">
    <location>
        <begin position="454"/>
        <end position="477"/>
    </location>
</feature>
<evidence type="ECO:0000313" key="2">
    <source>
        <dbReference type="EMBL" id="ETR66879.1"/>
    </source>
</evidence>